<keyword evidence="4" id="KW-1185">Reference proteome</keyword>
<dbReference type="eggNOG" id="ENOG502SBHH">
    <property type="taxonomic scope" value="Eukaryota"/>
</dbReference>
<name>G3AZA0_CANTC</name>
<dbReference type="Pfam" id="PF21730">
    <property type="entry name" value="Vma22_CCDC115"/>
    <property type="match status" value="1"/>
</dbReference>
<dbReference type="GeneID" id="18245446"/>
<dbReference type="EMBL" id="GL996512">
    <property type="protein sequence ID" value="EGV66046.1"/>
    <property type="molecule type" value="Genomic_DNA"/>
</dbReference>
<accession>G3AZA0</accession>
<organism evidence="4">
    <name type="scientific">Candida tenuis (strain ATCC 10573 / BCRC 21748 / CBS 615 / JCM 9827 / NBRC 10315 / NRRL Y-1498 / VKM Y-70)</name>
    <name type="common">Yeast</name>
    <name type="synonym">Yamadazyma tenuis</name>
    <dbReference type="NCBI Taxonomy" id="590646"/>
    <lineage>
        <taxon>Eukaryota</taxon>
        <taxon>Fungi</taxon>
        <taxon>Dikarya</taxon>
        <taxon>Ascomycota</taxon>
        <taxon>Saccharomycotina</taxon>
        <taxon>Pichiomycetes</taxon>
        <taxon>Debaryomycetaceae</taxon>
        <taxon>Yamadazyma</taxon>
    </lineage>
</organism>
<dbReference type="HOGENOM" id="CLU_089394_1_0_1"/>
<gene>
    <name evidence="3" type="ORF">CANTEDRAFT_101201</name>
</gene>
<feature type="region of interest" description="Disordered" evidence="2">
    <location>
        <begin position="83"/>
        <end position="121"/>
    </location>
</feature>
<dbReference type="Proteomes" id="UP000000707">
    <property type="component" value="Unassembled WGS sequence"/>
</dbReference>
<dbReference type="RefSeq" id="XP_006684620.1">
    <property type="nucleotide sequence ID" value="XM_006684557.1"/>
</dbReference>
<dbReference type="PANTHER" id="PTHR31996:SF2">
    <property type="entry name" value="COILED-COIL DOMAIN-CONTAINING PROTEIN 115"/>
    <property type="match status" value="1"/>
</dbReference>
<reference evidence="3 4" key="1">
    <citation type="journal article" date="2011" name="Proc. Natl. Acad. Sci. U.S.A.">
        <title>Comparative genomics of xylose-fermenting fungi for enhanced biofuel production.</title>
        <authorList>
            <person name="Wohlbach D.J."/>
            <person name="Kuo A."/>
            <person name="Sato T.K."/>
            <person name="Potts K.M."/>
            <person name="Salamov A.A."/>
            <person name="LaButti K.M."/>
            <person name="Sun H."/>
            <person name="Clum A."/>
            <person name="Pangilinan J.L."/>
            <person name="Lindquist E.A."/>
            <person name="Lucas S."/>
            <person name="Lapidus A."/>
            <person name="Jin M."/>
            <person name="Gunawan C."/>
            <person name="Balan V."/>
            <person name="Dale B.E."/>
            <person name="Jeffries T.W."/>
            <person name="Zinkel R."/>
            <person name="Barry K.W."/>
            <person name="Grigoriev I.V."/>
            <person name="Gasch A.P."/>
        </authorList>
    </citation>
    <scope>NUCLEOTIDE SEQUENCE [LARGE SCALE GENOMIC DNA]</scope>
    <source>
        <strain evidence="4">ATCC 10573 / BCRC 21748 / CBS 615 / JCM 9827 / NBRC 10315 / NRRL Y-1498 / VKM Y-70</strain>
    </source>
</reference>
<sequence>MDPSNHKDILTEQLLHLVDQYESLANTSFRTNFIDGFLNLSRANFNGGGLRTYGVKDFDLRSYLACKNIKSGPNLELEDYLQRQESKKHDKEPEYTKKDQTTKQNQNTAVSSSVHRSKNESISHTEEFGNSLYKDPINQFGALVPYQLREAQASFNLALINSVELVNLQNKISSIISQIEQL</sequence>
<dbReference type="GO" id="GO:0070072">
    <property type="term" value="P:vacuolar proton-transporting V-type ATPase complex assembly"/>
    <property type="evidence" value="ECO:0007669"/>
    <property type="project" value="InterPro"/>
</dbReference>
<feature type="compositionally biased region" description="Basic and acidic residues" evidence="2">
    <location>
        <begin position="83"/>
        <end position="101"/>
    </location>
</feature>
<dbReference type="STRING" id="590646.G3AZA0"/>
<dbReference type="OrthoDB" id="10261452at2759"/>
<dbReference type="GO" id="GO:1990871">
    <property type="term" value="C:Vma12-Vma22 assembly complex"/>
    <property type="evidence" value="ECO:0007669"/>
    <property type="project" value="TreeGrafter"/>
</dbReference>
<feature type="compositionally biased region" description="Polar residues" evidence="2">
    <location>
        <begin position="102"/>
        <end position="114"/>
    </location>
</feature>
<dbReference type="AlphaFoldDB" id="G3AZA0"/>
<dbReference type="PANTHER" id="PTHR31996">
    <property type="entry name" value="COILED-COIL DOMAIN-CONTAINING PROTEIN 115"/>
    <property type="match status" value="1"/>
</dbReference>
<protein>
    <recommendedName>
        <fullName evidence="1">Vacuolar ATPase assembly protein VMA22</fullName>
    </recommendedName>
</protein>
<evidence type="ECO:0000313" key="3">
    <source>
        <dbReference type="EMBL" id="EGV66046.1"/>
    </source>
</evidence>
<evidence type="ECO:0000313" key="4">
    <source>
        <dbReference type="Proteomes" id="UP000000707"/>
    </source>
</evidence>
<dbReference type="GO" id="GO:0051082">
    <property type="term" value="F:unfolded protein binding"/>
    <property type="evidence" value="ECO:0007669"/>
    <property type="project" value="TreeGrafter"/>
</dbReference>
<evidence type="ECO:0000256" key="1">
    <source>
        <dbReference type="ARBA" id="ARBA00093634"/>
    </source>
</evidence>
<proteinExistence type="predicted"/>
<evidence type="ECO:0000256" key="2">
    <source>
        <dbReference type="SAM" id="MobiDB-lite"/>
    </source>
</evidence>
<dbReference type="KEGG" id="cten:18245446"/>
<dbReference type="InterPro" id="IPR040357">
    <property type="entry name" value="Vma22/CCDC115"/>
</dbReference>